<evidence type="ECO:0000313" key="1">
    <source>
        <dbReference type="EMBL" id="TNN61574.1"/>
    </source>
</evidence>
<name>A0A4Z2H9M4_9TELE</name>
<protein>
    <submittedName>
        <fullName evidence="1">Uncharacterized protein</fullName>
    </submittedName>
</protein>
<gene>
    <name evidence="1" type="ORF">EYF80_028186</name>
</gene>
<sequence>MFRKLQAQMGVRGEGDQHTLYELRRSFNGDTDTLACSVWSARRLNDTTLRSINLGRPCDQLAAAPGRPFGVHANWLLLTR</sequence>
<comment type="caution">
    <text evidence="1">The sequence shown here is derived from an EMBL/GenBank/DDBJ whole genome shotgun (WGS) entry which is preliminary data.</text>
</comment>
<organism evidence="1 2">
    <name type="scientific">Liparis tanakae</name>
    <name type="common">Tanaka's snailfish</name>
    <dbReference type="NCBI Taxonomy" id="230148"/>
    <lineage>
        <taxon>Eukaryota</taxon>
        <taxon>Metazoa</taxon>
        <taxon>Chordata</taxon>
        <taxon>Craniata</taxon>
        <taxon>Vertebrata</taxon>
        <taxon>Euteleostomi</taxon>
        <taxon>Actinopterygii</taxon>
        <taxon>Neopterygii</taxon>
        <taxon>Teleostei</taxon>
        <taxon>Neoteleostei</taxon>
        <taxon>Acanthomorphata</taxon>
        <taxon>Eupercaria</taxon>
        <taxon>Perciformes</taxon>
        <taxon>Cottioidei</taxon>
        <taxon>Cottales</taxon>
        <taxon>Liparidae</taxon>
        <taxon>Liparis</taxon>
    </lineage>
</organism>
<dbReference type="AlphaFoldDB" id="A0A4Z2H9M4"/>
<reference evidence="1 2" key="1">
    <citation type="submission" date="2019-03" db="EMBL/GenBank/DDBJ databases">
        <title>First draft genome of Liparis tanakae, snailfish: a comprehensive survey of snailfish specific genes.</title>
        <authorList>
            <person name="Kim W."/>
            <person name="Song I."/>
            <person name="Jeong J.-H."/>
            <person name="Kim D."/>
            <person name="Kim S."/>
            <person name="Ryu S."/>
            <person name="Song J.Y."/>
            <person name="Lee S.K."/>
        </authorList>
    </citation>
    <scope>NUCLEOTIDE SEQUENCE [LARGE SCALE GENOMIC DNA]</scope>
    <source>
        <tissue evidence="1">Muscle</tissue>
    </source>
</reference>
<accession>A0A4Z2H9M4</accession>
<dbReference type="Proteomes" id="UP000314294">
    <property type="component" value="Unassembled WGS sequence"/>
</dbReference>
<proteinExistence type="predicted"/>
<keyword evidence="2" id="KW-1185">Reference proteome</keyword>
<dbReference type="EMBL" id="SRLO01000313">
    <property type="protein sequence ID" value="TNN61574.1"/>
    <property type="molecule type" value="Genomic_DNA"/>
</dbReference>
<evidence type="ECO:0000313" key="2">
    <source>
        <dbReference type="Proteomes" id="UP000314294"/>
    </source>
</evidence>